<dbReference type="Proteomes" id="UP001275084">
    <property type="component" value="Unassembled WGS sequence"/>
</dbReference>
<dbReference type="EMBL" id="JAUIQD010000008">
    <property type="protein sequence ID" value="KAK3341983.1"/>
    <property type="molecule type" value="Genomic_DNA"/>
</dbReference>
<proteinExistence type="predicted"/>
<keyword evidence="2" id="KW-1185">Reference proteome</keyword>
<reference evidence="1" key="2">
    <citation type="submission" date="2023-06" db="EMBL/GenBank/DDBJ databases">
        <authorList>
            <consortium name="Lawrence Berkeley National Laboratory"/>
            <person name="Haridas S."/>
            <person name="Hensen N."/>
            <person name="Bonometti L."/>
            <person name="Westerberg I."/>
            <person name="Brannstrom I.O."/>
            <person name="Guillou S."/>
            <person name="Cros-Aarteil S."/>
            <person name="Calhoun S."/>
            <person name="Kuo A."/>
            <person name="Mondo S."/>
            <person name="Pangilinan J."/>
            <person name="Riley R."/>
            <person name="Labutti K."/>
            <person name="Andreopoulos B."/>
            <person name="Lipzen A."/>
            <person name="Chen C."/>
            <person name="Yanf M."/>
            <person name="Daum C."/>
            <person name="Ng V."/>
            <person name="Clum A."/>
            <person name="Steindorff A."/>
            <person name="Ohm R."/>
            <person name="Martin F."/>
            <person name="Silar P."/>
            <person name="Natvig D."/>
            <person name="Lalanne C."/>
            <person name="Gautier V."/>
            <person name="Ament-Velasquez S.L."/>
            <person name="Kruys A."/>
            <person name="Hutchinson M.I."/>
            <person name="Powell A.J."/>
            <person name="Barry K."/>
            <person name="Miller A.N."/>
            <person name="Grigoriev I.V."/>
            <person name="Debuchy R."/>
            <person name="Gladieux P."/>
            <person name="Thoren M.H."/>
            <person name="Johannesson H."/>
        </authorList>
    </citation>
    <scope>NUCLEOTIDE SEQUENCE</scope>
    <source>
        <strain evidence="1">CBS 955.72</strain>
    </source>
</reference>
<evidence type="ECO:0000313" key="1">
    <source>
        <dbReference type="EMBL" id="KAK3341983.1"/>
    </source>
</evidence>
<sequence length="125" mass="14249">MDTVRKDYGQYERCTPSYLEQLRQFMPKSAKSSEQKFESNEPKLNAIAVDFAVTSATLGRKRFFTKKNFMGIGPPGMKPDDLVYVFAGGPVPFVLRRDILPSRILQPIVAKSTNFTEVHRSSQDW</sequence>
<protein>
    <submittedName>
        <fullName evidence="1">Uncharacterized protein</fullName>
    </submittedName>
</protein>
<accession>A0AAJ0H7C2</accession>
<dbReference type="Pfam" id="PF26639">
    <property type="entry name" value="Het-6_barrel"/>
    <property type="match status" value="1"/>
</dbReference>
<gene>
    <name evidence="1" type="ORF">B0T25DRAFT_356694</name>
</gene>
<name>A0AAJ0H7C2_9PEZI</name>
<organism evidence="1 2">
    <name type="scientific">Lasiosphaeria hispida</name>
    <dbReference type="NCBI Taxonomy" id="260671"/>
    <lineage>
        <taxon>Eukaryota</taxon>
        <taxon>Fungi</taxon>
        <taxon>Dikarya</taxon>
        <taxon>Ascomycota</taxon>
        <taxon>Pezizomycotina</taxon>
        <taxon>Sordariomycetes</taxon>
        <taxon>Sordariomycetidae</taxon>
        <taxon>Sordariales</taxon>
        <taxon>Lasiosphaeriaceae</taxon>
        <taxon>Lasiosphaeria</taxon>
    </lineage>
</organism>
<comment type="caution">
    <text evidence="1">The sequence shown here is derived from an EMBL/GenBank/DDBJ whole genome shotgun (WGS) entry which is preliminary data.</text>
</comment>
<reference evidence="1" key="1">
    <citation type="journal article" date="2023" name="Mol. Phylogenet. Evol.">
        <title>Genome-scale phylogeny and comparative genomics of the fungal order Sordariales.</title>
        <authorList>
            <person name="Hensen N."/>
            <person name="Bonometti L."/>
            <person name="Westerberg I."/>
            <person name="Brannstrom I.O."/>
            <person name="Guillou S."/>
            <person name="Cros-Aarteil S."/>
            <person name="Calhoun S."/>
            <person name="Haridas S."/>
            <person name="Kuo A."/>
            <person name="Mondo S."/>
            <person name="Pangilinan J."/>
            <person name="Riley R."/>
            <person name="LaButti K."/>
            <person name="Andreopoulos B."/>
            <person name="Lipzen A."/>
            <person name="Chen C."/>
            <person name="Yan M."/>
            <person name="Daum C."/>
            <person name="Ng V."/>
            <person name="Clum A."/>
            <person name="Steindorff A."/>
            <person name="Ohm R.A."/>
            <person name="Martin F."/>
            <person name="Silar P."/>
            <person name="Natvig D.O."/>
            <person name="Lalanne C."/>
            <person name="Gautier V."/>
            <person name="Ament-Velasquez S.L."/>
            <person name="Kruys A."/>
            <person name="Hutchinson M.I."/>
            <person name="Powell A.J."/>
            <person name="Barry K."/>
            <person name="Miller A.N."/>
            <person name="Grigoriev I.V."/>
            <person name="Debuchy R."/>
            <person name="Gladieux P."/>
            <person name="Hiltunen Thoren M."/>
            <person name="Johannesson H."/>
        </authorList>
    </citation>
    <scope>NUCLEOTIDE SEQUENCE</scope>
    <source>
        <strain evidence="1">CBS 955.72</strain>
    </source>
</reference>
<evidence type="ECO:0000313" key="2">
    <source>
        <dbReference type="Proteomes" id="UP001275084"/>
    </source>
</evidence>
<dbReference type="AlphaFoldDB" id="A0AAJ0H7C2"/>